<reference evidence="2 3" key="1">
    <citation type="submission" date="2024-07" db="EMBL/GenBank/DDBJ databases">
        <authorList>
            <person name="Ren Q."/>
        </authorList>
    </citation>
    <scope>NUCLEOTIDE SEQUENCE [LARGE SCALE GENOMIC DNA]</scope>
    <source>
        <strain evidence="2 3">REN37</strain>
    </source>
</reference>
<feature type="region of interest" description="Disordered" evidence="1">
    <location>
        <begin position="32"/>
        <end position="64"/>
    </location>
</feature>
<evidence type="ECO:0000313" key="3">
    <source>
        <dbReference type="Proteomes" id="UP001562065"/>
    </source>
</evidence>
<organism evidence="2 3">
    <name type="scientific">Isoalcanivorax beigongshangi</name>
    <dbReference type="NCBI Taxonomy" id="3238810"/>
    <lineage>
        <taxon>Bacteria</taxon>
        <taxon>Pseudomonadati</taxon>
        <taxon>Pseudomonadota</taxon>
        <taxon>Gammaproteobacteria</taxon>
        <taxon>Oceanospirillales</taxon>
        <taxon>Alcanivoracaceae</taxon>
        <taxon>Isoalcanivorax</taxon>
    </lineage>
</organism>
<dbReference type="EMBL" id="JBGCUO010000001">
    <property type="protein sequence ID" value="MEY1661130.1"/>
    <property type="molecule type" value="Genomic_DNA"/>
</dbReference>
<sequence>MRRYLTAGLDRLSIQQLEDIIADAEVLLEKRRQQAEQAPPAHTLARAHGQAPQISYRGRPSARD</sequence>
<name>A0ABV4AE60_9GAMM</name>
<keyword evidence="3" id="KW-1185">Reference proteome</keyword>
<proteinExistence type="predicted"/>
<comment type="caution">
    <text evidence="2">The sequence shown here is derived from an EMBL/GenBank/DDBJ whole genome shotgun (WGS) entry which is preliminary data.</text>
</comment>
<evidence type="ECO:0000256" key="1">
    <source>
        <dbReference type="SAM" id="MobiDB-lite"/>
    </source>
</evidence>
<gene>
    <name evidence="2" type="ORF">AB5I84_03090</name>
</gene>
<dbReference type="Proteomes" id="UP001562065">
    <property type="component" value="Unassembled WGS sequence"/>
</dbReference>
<evidence type="ECO:0000313" key="2">
    <source>
        <dbReference type="EMBL" id="MEY1661130.1"/>
    </source>
</evidence>
<protein>
    <submittedName>
        <fullName evidence="2">Uncharacterized protein</fullName>
    </submittedName>
</protein>
<accession>A0ABV4AE60</accession>
<dbReference type="RefSeq" id="WP_369454374.1">
    <property type="nucleotide sequence ID" value="NZ_JBGCUO010000001.1"/>
</dbReference>